<dbReference type="Pfam" id="PF01544">
    <property type="entry name" value="CorA"/>
    <property type="match status" value="1"/>
</dbReference>
<dbReference type="PANTHER" id="PTHR46494">
    <property type="entry name" value="CORA FAMILY METAL ION TRANSPORTER (EUROFUNG)"/>
    <property type="match status" value="1"/>
</dbReference>
<dbReference type="AlphaFoldDB" id="A0A8H4QI01"/>
<dbReference type="GO" id="GO:0000287">
    <property type="term" value="F:magnesium ion binding"/>
    <property type="evidence" value="ECO:0007669"/>
    <property type="project" value="TreeGrafter"/>
</dbReference>
<name>A0A8H4QI01_9AGAR</name>
<dbReference type="PANTHER" id="PTHR46494:SF1">
    <property type="entry name" value="CORA FAMILY METAL ION TRANSPORTER (EUROFUNG)"/>
    <property type="match status" value="1"/>
</dbReference>
<dbReference type="Proteomes" id="UP000521872">
    <property type="component" value="Unassembled WGS sequence"/>
</dbReference>
<dbReference type="GO" id="GO:0015095">
    <property type="term" value="F:magnesium ion transmembrane transporter activity"/>
    <property type="evidence" value="ECO:0007669"/>
    <property type="project" value="TreeGrafter"/>
</dbReference>
<dbReference type="InterPro" id="IPR045861">
    <property type="entry name" value="CorA_cytoplasmic_dom"/>
</dbReference>
<sequence>MRWSLISTVLIALPHCLLTACYASPIPAEGKTSKARKRPAQVKLSSKAYRKNSELHDYVYTFDEAGGVTRQKLPEKDRIANGKAMIKLPNMHADHIFEAQMFKTVLAKHALDFEKLSEDIQKKAREILNGPENMAPISATDNSSKGVLTSKGMEGKAVAPKASRDQYIVLSYPTARRTAKKLDELFAKLFKDNKAVTFQKVLHDTMISAKILKEGQPSPPDTSESDGKHSGRSSPASRASSRQSSALKDQAGPSKPKRRKPKSRKFVVGSPTTSKGGSSRSSSKSSGKGGANIRPHSPVASTSKLPGASSAKVATEEDGFALSPASADYSHVPAPPPAPSTPKSPAFRLPTSPVHQGDNLTRVKTKESRRSLHSKHNKPGINSPLLEPTPEWATLAPIDRFRAAVRKVMAMHRGTSMLGNIGGIGAEPGIDPRRPAVDAVYNYIKQECEIEIMDYSAVRNTTRKMDNAEFVKFMDLDSPDPPPRDPWVKVRWINIGGISWDVIKALSIKYELHPLALEDVFHGHARNRSKADYYTRHLFLRVLCHELLPDGHIPTDIYAGHSYTDGPRTSSPEPMNSFPEEEDDDLKNTDEMGKFDTGRQSTLVQRRNTKRSLLPINRDDVKGSFTTGTASPAGTGLSKLLSREKAAQEVKMERQQDELITAALKEGARVNVNVSPMFFFLFRNGTVISIRPTPNLNFTAPIKLRLRSRDTVLRKSADPSLLLHAMLDLIVDKAIEVVDKYHANIHKFEREILLRSDVSTVRDLHILSGDLILHKRTLDPIKTLIYSLRRYDVDRCAALIDSSDPANADVKVVGFMSHKAKIYLADVYDHMDYILTSLDMFAGIAENLINYTFNTASYEMNEVMRRLTIATIIFLPLTLLTGYFGMNFTPMWSVNNNSDLLFWKIALPIMVLVVPLALWGDLKKFWAYMQKKSATKKVIA</sequence>
<dbReference type="InterPro" id="IPR045863">
    <property type="entry name" value="CorA_TM1_TM2"/>
</dbReference>
<keyword evidence="6 9" id="KW-1133">Transmembrane helix</keyword>
<evidence type="ECO:0000256" key="9">
    <source>
        <dbReference type="SAM" id="Phobius"/>
    </source>
</evidence>
<proteinExistence type="inferred from homology"/>
<dbReference type="GO" id="GO:0015087">
    <property type="term" value="F:cobalt ion transmembrane transporter activity"/>
    <property type="evidence" value="ECO:0007669"/>
    <property type="project" value="TreeGrafter"/>
</dbReference>
<dbReference type="SUPFAM" id="SSF144083">
    <property type="entry name" value="Magnesium transport protein CorA, transmembrane region"/>
    <property type="match status" value="1"/>
</dbReference>
<dbReference type="GO" id="GO:0005886">
    <property type="term" value="C:plasma membrane"/>
    <property type="evidence" value="ECO:0007669"/>
    <property type="project" value="UniProtKB-SubCell"/>
</dbReference>
<accession>A0A8H4QI01</accession>
<evidence type="ECO:0000256" key="6">
    <source>
        <dbReference type="ARBA" id="ARBA00022989"/>
    </source>
</evidence>
<keyword evidence="5 9" id="KW-0812">Transmembrane</keyword>
<feature type="region of interest" description="Disordered" evidence="8">
    <location>
        <begin position="211"/>
        <end position="385"/>
    </location>
</feature>
<feature type="chain" id="PRO_5033992982" description="Magnesium transport protein CorA" evidence="10">
    <location>
        <begin position="24"/>
        <end position="940"/>
    </location>
</feature>
<keyword evidence="7 9" id="KW-0472">Membrane</keyword>
<feature type="region of interest" description="Disordered" evidence="8">
    <location>
        <begin position="559"/>
        <end position="585"/>
    </location>
</feature>
<evidence type="ECO:0000256" key="8">
    <source>
        <dbReference type="SAM" id="MobiDB-lite"/>
    </source>
</evidence>
<evidence type="ECO:0000256" key="3">
    <source>
        <dbReference type="ARBA" id="ARBA00022448"/>
    </source>
</evidence>
<keyword evidence="12" id="KW-1185">Reference proteome</keyword>
<evidence type="ECO:0000256" key="2">
    <source>
        <dbReference type="ARBA" id="ARBA00009765"/>
    </source>
</evidence>
<evidence type="ECO:0000313" key="11">
    <source>
        <dbReference type="EMBL" id="KAF4611447.1"/>
    </source>
</evidence>
<dbReference type="GO" id="GO:0050897">
    <property type="term" value="F:cobalt ion binding"/>
    <property type="evidence" value="ECO:0007669"/>
    <property type="project" value="TreeGrafter"/>
</dbReference>
<feature type="compositionally biased region" description="Low complexity" evidence="8">
    <location>
        <begin position="232"/>
        <end position="246"/>
    </location>
</feature>
<keyword evidence="3" id="KW-0813">Transport</keyword>
<keyword evidence="4" id="KW-1003">Cell membrane</keyword>
<evidence type="ECO:0000256" key="4">
    <source>
        <dbReference type="ARBA" id="ARBA00022475"/>
    </source>
</evidence>
<evidence type="ECO:0000256" key="10">
    <source>
        <dbReference type="SAM" id="SignalP"/>
    </source>
</evidence>
<dbReference type="PROSITE" id="PS51257">
    <property type="entry name" value="PROKAR_LIPOPROTEIN"/>
    <property type="match status" value="1"/>
</dbReference>
<dbReference type="InterPro" id="IPR002523">
    <property type="entry name" value="MgTranspt_CorA/ZnTranspt_ZntB"/>
</dbReference>
<dbReference type="SUPFAM" id="SSF143865">
    <property type="entry name" value="CorA soluble domain-like"/>
    <property type="match status" value="1"/>
</dbReference>
<comment type="subcellular location">
    <subcellularLocation>
        <location evidence="1">Cell membrane</location>
        <topology evidence="1">Multi-pass membrane protein</topology>
    </subcellularLocation>
</comment>
<feature type="transmembrane region" description="Helical" evidence="9">
    <location>
        <begin position="901"/>
        <end position="922"/>
    </location>
</feature>
<dbReference type="Gene3D" id="3.30.460.20">
    <property type="entry name" value="CorA soluble domain-like"/>
    <property type="match status" value="1"/>
</dbReference>
<reference evidence="11 12" key="1">
    <citation type="submission" date="2019-12" db="EMBL/GenBank/DDBJ databases">
        <authorList>
            <person name="Floudas D."/>
            <person name="Bentzer J."/>
            <person name="Ahren D."/>
            <person name="Johansson T."/>
            <person name="Persson P."/>
            <person name="Tunlid A."/>
        </authorList>
    </citation>
    <scope>NUCLEOTIDE SEQUENCE [LARGE SCALE GENOMIC DNA]</scope>
    <source>
        <strain evidence="11 12">CBS 102.39</strain>
    </source>
</reference>
<dbReference type="Gene3D" id="1.20.58.340">
    <property type="entry name" value="Magnesium transport protein CorA, transmembrane region"/>
    <property type="match status" value="2"/>
</dbReference>
<organism evidence="11 12">
    <name type="scientific">Agrocybe pediades</name>
    <dbReference type="NCBI Taxonomy" id="84607"/>
    <lineage>
        <taxon>Eukaryota</taxon>
        <taxon>Fungi</taxon>
        <taxon>Dikarya</taxon>
        <taxon>Basidiomycota</taxon>
        <taxon>Agaricomycotina</taxon>
        <taxon>Agaricomycetes</taxon>
        <taxon>Agaricomycetidae</taxon>
        <taxon>Agaricales</taxon>
        <taxon>Agaricineae</taxon>
        <taxon>Strophariaceae</taxon>
        <taxon>Agrocybe</taxon>
    </lineage>
</organism>
<evidence type="ECO:0008006" key="13">
    <source>
        <dbReference type="Google" id="ProtNLM"/>
    </source>
</evidence>
<comment type="caution">
    <text evidence="11">The sequence shown here is derived from an EMBL/GenBank/DDBJ whole genome shotgun (WGS) entry which is preliminary data.</text>
</comment>
<evidence type="ECO:0000313" key="12">
    <source>
        <dbReference type="Proteomes" id="UP000521872"/>
    </source>
</evidence>
<evidence type="ECO:0000256" key="5">
    <source>
        <dbReference type="ARBA" id="ARBA00022692"/>
    </source>
</evidence>
<feature type="compositionally biased region" description="Basic residues" evidence="8">
    <location>
        <begin position="255"/>
        <end position="265"/>
    </location>
</feature>
<dbReference type="EMBL" id="JAACJL010000057">
    <property type="protein sequence ID" value="KAF4611447.1"/>
    <property type="molecule type" value="Genomic_DNA"/>
</dbReference>
<gene>
    <name evidence="11" type="ORF">D9613_004335</name>
</gene>
<evidence type="ECO:0000256" key="1">
    <source>
        <dbReference type="ARBA" id="ARBA00004651"/>
    </source>
</evidence>
<feature type="compositionally biased region" description="Low complexity" evidence="8">
    <location>
        <begin position="274"/>
        <end position="286"/>
    </location>
</feature>
<comment type="similarity">
    <text evidence="2">Belongs to the CorA metal ion transporter (MIT) (TC 1.A.35) family.</text>
</comment>
<protein>
    <recommendedName>
        <fullName evidence="13">Magnesium transport protein CorA</fullName>
    </recommendedName>
</protein>
<feature type="transmembrane region" description="Helical" evidence="9">
    <location>
        <begin position="865"/>
        <end position="886"/>
    </location>
</feature>
<keyword evidence="10" id="KW-0732">Signal</keyword>
<feature type="compositionally biased region" description="Pro residues" evidence="8">
    <location>
        <begin position="333"/>
        <end position="342"/>
    </location>
</feature>
<feature type="signal peptide" evidence="10">
    <location>
        <begin position="1"/>
        <end position="23"/>
    </location>
</feature>
<evidence type="ECO:0000256" key="7">
    <source>
        <dbReference type="ARBA" id="ARBA00023136"/>
    </source>
</evidence>